<evidence type="ECO:0000256" key="7">
    <source>
        <dbReference type="SAM" id="Phobius"/>
    </source>
</evidence>
<accession>A0A1H7S0R3</accession>
<comment type="similarity">
    <text evidence="2">Belongs to the peptidase S54 family.</text>
</comment>
<feature type="transmembrane region" description="Helical" evidence="7">
    <location>
        <begin position="153"/>
        <end position="175"/>
    </location>
</feature>
<evidence type="ECO:0000256" key="4">
    <source>
        <dbReference type="ARBA" id="ARBA00022801"/>
    </source>
</evidence>
<protein>
    <submittedName>
        <fullName evidence="9">Membrane associated serine protease, rhomboid family</fullName>
    </submittedName>
</protein>
<feature type="transmembrane region" description="Helical" evidence="7">
    <location>
        <begin position="217"/>
        <end position="236"/>
    </location>
</feature>
<organism evidence="9 10">
    <name type="scientific">Parapedobacter koreensis</name>
    <dbReference type="NCBI Taxonomy" id="332977"/>
    <lineage>
        <taxon>Bacteria</taxon>
        <taxon>Pseudomonadati</taxon>
        <taxon>Bacteroidota</taxon>
        <taxon>Sphingobacteriia</taxon>
        <taxon>Sphingobacteriales</taxon>
        <taxon>Sphingobacteriaceae</taxon>
        <taxon>Parapedobacter</taxon>
    </lineage>
</organism>
<evidence type="ECO:0000256" key="6">
    <source>
        <dbReference type="ARBA" id="ARBA00023136"/>
    </source>
</evidence>
<proteinExistence type="inferred from homology"/>
<keyword evidence="9" id="KW-0645">Protease</keyword>
<feature type="transmembrane region" description="Helical" evidence="7">
    <location>
        <begin position="125"/>
        <end position="147"/>
    </location>
</feature>
<dbReference type="EMBL" id="FNZR01000008">
    <property type="protein sequence ID" value="SEL66102.1"/>
    <property type="molecule type" value="Genomic_DNA"/>
</dbReference>
<reference evidence="10" key="1">
    <citation type="submission" date="2016-10" db="EMBL/GenBank/DDBJ databases">
        <authorList>
            <person name="Varghese N."/>
            <person name="Submissions S."/>
        </authorList>
    </citation>
    <scope>NUCLEOTIDE SEQUENCE [LARGE SCALE GENOMIC DNA]</scope>
    <source>
        <strain evidence="10">Jip14</strain>
    </source>
</reference>
<comment type="subcellular location">
    <subcellularLocation>
        <location evidence="1">Membrane</location>
        <topology evidence="1">Multi-pass membrane protein</topology>
    </subcellularLocation>
</comment>
<keyword evidence="10" id="KW-1185">Reference proteome</keyword>
<evidence type="ECO:0000313" key="9">
    <source>
        <dbReference type="EMBL" id="SEL66102.1"/>
    </source>
</evidence>
<dbReference type="InterPro" id="IPR050925">
    <property type="entry name" value="Rhomboid_protease_S54"/>
</dbReference>
<evidence type="ECO:0000256" key="5">
    <source>
        <dbReference type="ARBA" id="ARBA00022989"/>
    </source>
</evidence>
<dbReference type="GO" id="GO:0004252">
    <property type="term" value="F:serine-type endopeptidase activity"/>
    <property type="evidence" value="ECO:0007669"/>
    <property type="project" value="InterPro"/>
</dbReference>
<keyword evidence="3 7" id="KW-0812">Transmembrane</keyword>
<name>A0A1H7S0R3_9SPHI</name>
<dbReference type="GO" id="GO:0016020">
    <property type="term" value="C:membrane"/>
    <property type="evidence" value="ECO:0007669"/>
    <property type="project" value="UniProtKB-SubCell"/>
</dbReference>
<dbReference type="STRING" id="332977.SAMN05421740_10813"/>
<feature type="transmembrane region" description="Helical" evidence="7">
    <location>
        <begin position="20"/>
        <end position="40"/>
    </location>
</feature>
<dbReference type="PANTHER" id="PTHR43731:SF14">
    <property type="entry name" value="PRESENILIN-ASSOCIATED RHOMBOID-LIKE PROTEIN, MITOCHONDRIAL"/>
    <property type="match status" value="1"/>
</dbReference>
<sequence length="245" mass="26981">MLLPIGDENHDRRSFPFVNYLLIGLNIFVFVYFQGLGYNIQFTFSYATIPAEILTGKDLVTESQLVVDPISGKSFEMPGLQRTDIPVFLTLITAMFMHGGVGHLAGNMLYLWICGDNVEDRLGHFRYLIFYLLCGILSGLSHVFATLFFGQNLLTPCLGASGAISAVLAGYMVLFPHKRITIWMFFLVFSVPAIVAIGLWFLFQVSNGLGALGGEQAGGVAYAAHIGGFIAGLLLVNRFRLPTRR</sequence>
<gene>
    <name evidence="9" type="ORF">SAMN05421740_10813</name>
</gene>
<dbReference type="Pfam" id="PF01694">
    <property type="entry name" value="Rhomboid"/>
    <property type="match status" value="1"/>
</dbReference>
<dbReference type="InterPro" id="IPR035952">
    <property type="entry name" value="Rhomboid-like_sf"/>
</dbReference>
<dbReference type="SUPFAM" id="SSF144091">
    <property type="entry name" value="Rhomboid-like"/>
    <property type="match status" value="1"/>
</dbReference>
<evidence type="ECO:0000256" key="2">
    <source>
        <dbReference type="ARBA" id="ARBA00009045"/>
    </source>
</evidence>
<dbReference type="PANTHER" id="PTHR43731">
    <property type="entry name" value="RHOMBOID PROTEASE"/>
    <property type="match status" value="1"/>
</dbReference>
<dbReference type="Gene3D" id="1.20.1540.10">
    <property type="entry name" value="Rhomboid-like"/>
    <property type="match status" value="1"/>
</dbReference>
<dbReference type="Proteomes" id="UP000198916">
    <property type="component" value="Unassembled WGS sequence"/>
</dbReference>
<dbReference type="GO" id="GO:0006508">
    <property type="term" value="P:proteolysis"/>
    <property type="evidence" value="ECO:0007669"/>
    <property type="project" value="UniProtKB-KW"/>
</dbReference>
<evidence type="ECO:0000256" key="3">
    <source>
        <dbReference type="ARBA" id="ARBA00022692"/>
    </source>
</evidence>
<evidence type="ECO:0000256" key="1">
    <source>
        <dbReference type="ARBA" id="ARBA00004141"/>
    </source>
</evidence>
<feature type="domain" description="Peptidase S54 rhomboid" evidence="8">
    <location>
        <begin position="89"/>
        <end position="236"/>
    </location>
</feature>
<evidence type="ECO:0000313" key="10">
    <source>
        <dbReference type="Proteomes" id="UP000198916"/>
    </source>
</evidence>
<dbReference type="InterPro" id="IPR022764">
    <property type="entry name" value="Peptidase_S54_rhomboid_dom"/>
</dbReference>
<dbReference type="RefSeq" id="WP_090607379.1">
    <property type="nucleotide sequence ID" value="NZ_FNZR01000008.1"/>
</dbReference>
<keyword evidence="4" id="KW-0378">Hydrolase</keyword>
<dbReference type="AlphaFoldDB" id="A0A1H7S0R3"/>
<keyword evidence="5 7" id="KW-1133">Transmembrane helix</keyword>
<keyword evidence="6 7" id="KW-0472">Membrane</keyword>
<feature type="transmembrane region" description="Helical" evidence="7">
    <location>
        <begin position="87"/>
        <end position="113"/>
    </location>
</feature>
<dbReference type="OrthoDB" id="9778341at2"/>
<feature type="transmembrane region" description="Helical" evidence="7">
    <location>
        <begin position="182"/>
        <end position="205"/>
    </location>
</feature>
<evidence type="ECO:0000259" key="8">
    <source>
        <dbReference type="Pfam" id="PF01694"/>
    </source>
</evidence>